<feature type="transmembrane region" description="Helical" evidence="6">
    <location>
        <begin position="160"/>
        <end position="180"/>
    </location>
</feature>
<protein>
    <submittedName>
        <fullName evidence="8">Na+/melibiose symporter</fullName>
    </submittedName>
</protein>
<accession>A0A1X7NZK4</accession>
<feature type="transmembrane region" description="Helical" evidence="6">
    <location>
        <begin position="387"/>
        <end position="406"/>
    </location>
</feature>
<dbReference type="PROSITE" id="PS50850">
    <property type="entry name" value="MFS"/>
    <property type="match status" value="1"/>
</dbReference>
<dbReference type="EMBL" id="FXBM01000002">
    <property type="protein sequence ID" value="SMH42843.1"/>
    <property type="molecule type" value="Genomic_DNA"/>
</dbReference>
<feature type="domain" description="Major facilitator superfamily (MFS) profile" evidence="7">
    <location>
        <begin position="26"/>
        <end position="410"/>
    </location>
</feature>
<evidence type="ECO:0000313" key="9">
    <source>
        <dbReference type="Proteomes" id="UP000193711"/>
    </source>
</evidence>
<keyword evidence="4 6" id="KW-0472">Membrane</keyword>
<dbReference type="RefSeq" id="WP_085476534.1">
    <property type="nucleotide sequence ID" value="NZ_FXBM01000002.1"/>
</dbReference>
<evidence type="ECO:0000259" key="7">
    <source>
        <dbReference type="PROSITE" id="PS50850"/>
    </source>
</evidence>
<sequence length="415" mass="43008">MYISLSDRPDGPAEKPERTSGPARVTPAVIALGIVSLFTDVSSESTAAILPFYITAALGMSTLAYGFLDGLYQGVSAFVRIGAGWTADRTDRPKAVALAGYGLSMLARLGLLAGSGPAALTAVVAVDRVGKGIRTAPRDAMISASSDSASLARSFGVHRMLDTVGATIGPLLAFVVLLLVPDGYATVFVVSAAFATLGVVVLLLFVPDLRTRPAGVPARVRLPWRRLWDRRPRRLLLAAGLLGVLTVGDGFVYLVLQSRSGFAAQWFPLLYVGTNAAYLALAIPFGRLADRWGRARMFAAGHVLLLAVYVLAASPASGLPATLACLLLLGAFYAATDGVLAAVAGASVPAEIRASGIAAAQTVVAVARLIASVGFGALWLWLGREGAMIAVAVALTAALPVAALLLRERFAEGAR</sequence>
<evidence type="ECO:0000256" key="1">
    <source>
        <dbReference type="ARBA" id="ARBA00004651"/>
    </source>
</evidence>
<feature type="region of interest" description="Disordered" evidence="5">
    <location>
        <begin position="1"/>
        <end position="22"/>
    </location>
</feature>
<name>A0A1X7NZK4_9MICO</name>
<feature type="transmembrane region" description="Helical" evidence="6">
    <location>
        <begin position="50"/>
        <end position="68"/>
    </location>
</feature>
<dbReference type="OrthoDB" id="9803985at2"/>
<gene>
    <name evidence="8" type="ORF">SAMN06295885_2075</name>
</gene>
<dbReference type="InterPro" id="IPR011701">
    <property type="entry name" value="MFS"/>
</dbReference>
<dbReference type="AlphaFoldDB" id="A0A1X7NZK4"/>
<evidence type="ECO:0000256" key="3">
    <source>
        <dbReference type="ARBA" id="ARBA00022989"/>
    </source>
</evidence>
<feature type="transmembrane region" description="Helical" evidence="6">
    <location>
        <begin position="357"/>
        <end position="381"/>
    </location>
</feature>
<feature type="transmembrane region" description="Helical" evidence="6">
    <location>
        <begin position="186"/>
        <end position="206"/>
    </location>
</feature>
<dbReference type="SUPFAM" id="SSF103473">
    <property type="entry name" value="MFS general substrate transporter"/>
    <property type="match status" value="1"/>
</dbReference>
<evidence type="ECO:0000256" key="2">
    <source>
        <dbReference type="ARBA" id="ARBA00022692"/>
    </source>
</evidence>
<organism evidence="8 9">
    <name type="scientific">Rathayibacter oskolensis</name>
    <dbReference type="NCBI Taxonomy" id="1891671"/>
    <lineage>
        <taxon>Bacteria</taxon>
        <taxon>Bacillati</taxon>
        <taxon>Actinomycetota</taxon>
        <taxon>Actinomycetes</taxon>
        <taxon>Micrococcales</taxon>
        <taxon>Microbacteriaceae</taxon>
        <taxon>Rathayibacter</taxon>
    </lineage>
</organism>
<evidence type="ECO:0000313" key="8">
    <source>
        <dbReference type="EMBL" id="SMH42843.1"/>
    </source>
</evidence>
<dbReference type="GO" id="GO:0022857">
    <property type="term" value="F:transmembrane transporter activity"/>
    <property type="evidence" value="ECO:0007669"/>
    <property type="project" value="InterPro"/>
</dbReference>
<dbReference type="GO" id="GO:0005886">
    <property type="term" value="C:plasma membrane"/>
    <property type="evidence" value="ECO:0007669"/>
    <property type="project" value="UniProtKB-SubCell"/>
</dbReference>
<dbReference type="InterPro" id="IPR036259">
    <property type="entry name" value="MFS_trans_sf"/>
</dbReference>
<evidence type="ECO:0000256" key="4">
    <source>
        <dbReference type="ARBA" id="ARBA00023136"/>
    </source>
</evidence>
<evidence type="ECO:0000256" key="5">
    <source>
        <dbReference type="SAM" id="MobiDB-lite"/>
    </source>
</evidence>
<dbReference type="InterPro" id="IPR020846">
    <property type="entry name" value="MFS_dom"/>
</dbReference>
<dbReference type="Proteomes" id="UP000193711">
    <property type="component" value="Unassembled WGS sequence"/>
</dbReference>
<reference evidence="9" key="1">
    <citation type="submission" date="2017-04" db="EMBL/GenBank/DDBJ databases">
        <authorList>
            <person name="Varghese N."/>
            <person name="Submissions S."/>
        </authorList>
    </citation>
    <scope>NUCLEOTIDE SEQUENCE [LARGE SCALE GENOMIC DNA]</scope>
    <source>
        <strain evidence="9">VKM Ac-2121</strain>
    </source>
</reference>
<feature type="transmembrane region" description="Helical" evidence="6">
    <location>
        <begin position="21"/>
        <end position="38"/>
    </location>
</feature>
<dbReference type="PANTHER" id="PTHR23518:SF2">
    <property type="entry name" value="MAJOR FACILITATOR SUPERFAMILY TRANSPORTER"/>
    <property type="match status" value="1"/>
</dbReference>
<keyword evidence="9" id="KW-1185">Reference proteome</keyword>
<dbReference type="Pfam" id="PF07690">
    <property type="entry name" value="MFS_1"/>
    <property type="match status" value="2"/>
</dbReference>
<feature type="transmembrane region" description="Helical" evidence="6">
    <location>
        <begin position="262"/>
        <end position="285"/>
    </location>
</feature>
<feature type="transmembrane region" description="Helical" evidence="6">
    <location>
        <begin position="235"/>
        <end position="256"/>
    </location>
</feature>
<proteinExistence type="predicted"/>
<feature type="transmembrane region" description="Helical" evidence="6">
    <location>
        <begin position="321"/>
        <end position="345"/>
    </location>
</feature>
<dbReference type="Gene3D" id="1.20.1250.20">
    <property type="entry name" value="MFS general substrate transporter like domains"/>
    <property type="match status" value="1"/>
</dbReference>
<feature type="transmembrane region" description="Helical" evidence="6">
    <location>
        <begin position="297"/>
        <end position="315"/>
    </location>
</feature>
<keyword evidence="3 6" id="KW-1133">Transmembrane helix</keyword>
<comment type="subcellular location">
    <subcellularLocation>
        <location evidence="1">Cell membrane</location>
        <topology evidence="1">Multi-pass membrane protein</topology>
    </subcellularLocation>
</comment>
<feature type="compositionally biased region" description="Basic and acidic residues" evidence="5">
    <location>
        <begin position="7"/>
        <end position="18"/>
    </location>
</feature>
<keyword evidence="2 6" id="KW-0812">Transmembrane</keyword>
<dbReference type="STRING" id="1891671.SAMN06295885_2075"/>
<dbReference type="PANTHER" id="PTHR23518">
    <property type="entry name" value="C-METHYLTRANSFERASE"/>
    <property type="match status" value="1"/>
</dbReference>
<evidence type="ECO:0000256" key="6">
    <source>
        <dbReference type="SAM" id="Phobius"/>
    </source>
</evidence>